<dbReference type="Pfam" id="PF05685">
    <property type="entry name" value="Uma2"/>
    <property type="match status" value="1"/>
</dbReference>
<evidence type="ECO:0000313" key="2">
    <source>
        <dbReference type="EMBL" id="MBP3950029.1"/>
    </source>
</evidence>
<proteinExistence type="predicted"/>
<dbReference type="PANTHER" id="PTHR36558:SF1">
    <property type="entry name" value="RESTRICTION ENDONUCLEASE DOMAIN-CONTAINING PROTEIN-RELATED"/>
    <property type="match status" value="1"/>
</dbReference>
<accession>A0A940WP40</accession>
<protein>
    <submittedName>
        <fullName evidence="2">Uma2 family endonuclease</fullName>
    </submittedName>
</protein>
<dbReference type="EMBL" id="JAGKSQ010000001">
    <property type="protein sequence ID" value="MBP3950029.1"/>
    <property type="molecule type" value="Genomic_DNA"/>
</dbReference>
<organism evidence="2 3">
    <name type="scientific">Halalkalibacter suaedae</name>
    <dbReference type="NCBI Taxonomy" id="2822140"/>
    <lineage>
        <taxon>Bacteria</taxon>
        <taxon>Bacillati</taxon>
        <taxon>Bacillota</taxon>
        <taxon>Bacilli</taxon>
        <taxon>Bacillales</taxon>
        <taxon>Bacillaceae</taxon>
        <taxon>Halalkalibacter</taxon>
    </lineage>
</organism>
<dbReference type="InterPro" id="IPR008538">
    <property type="entry name" value="Uma2"/>
</dbReference>
<keyword evidence="2" id="KW-0378">Hydrolase</keyword>
<dbReference type="PANTHER" id="PTHR36558">
    <property type="entry name" value="GLR1098 PROTEIN"/>
    <property type="match status" value="1"/>
</dbReference>
<dbReference type="CDD" id="cd06260">
    <property type="entry name" value="DUF820-like"/>
    <property type="match status" value="1"/>
</dbReference>
<evidence type="ECO:0000259" key="1">
    <source>
        <dbReference type="Pfam" id="PF05685"/>
    </source>
</evidence>
<feature type="domain" description="Putative restriction endonuclease" evidence="1">
    <location>
        <begin position="14"/>
        <end position="185"/>
    </location>
</feature>
<comment type="caution">
    <text evidence="2">The sequence shown here is derived from an EMBL/GenBank/DDBJ whole genome shotgun (WGS) entry which is preliminary data.</text>
</comment>
<dbReference type="Proteomes" id="UP000678228">
    <property type="component" value="Unassembled WGS sequence"/>
</dbReference>
<keyword evidence="2" id="KW-0255">Endonuclease</keyword>
<name>A0A940WP40_9BACI</name>
<dbReference type="Gene3D" id="3.90.1570.10">
    <property type="entry name" value="tt1808, chain A"/>
    <property type="match status" value="1"/>
</dbReference>
<dbReference type="GO" id="GO:0004519">
    <property type="term" value="F:endonuclease activity"/>
    <property type="evidence" value="ECO:0007669"/>
    <property type="project" value="UniProtKB-KW"/>
</dbReference>
<reference evidence="2" key="1">
    <citation type="submission" date="2021-03" db="EMBL/GenBank/DDBJ databases">
        <title>Bacillus suaedae sp. nov., isolated from Suaeda aralocaspica.</title>
        <authorList>
            <person name="Lei R.F.R."/>
        </authorList>
    </citation>
    <scope>NUCLEOTIDE SEQUENCE</scope>
    <source>
        <strain evidence="2">YZJH907-2</strain>
    </source>
</reference>
<evidence type="ECO:0000313" key="3">
    <source>
        <dbReference type="Proteomes" id="UP000678228"/>
    </source>
</evidence>
<dbReference type="SUPFAM" id="SSF52980">
    <property type="entry name" value="Restriction endonuclease-like"/>
    <property type="match status" value="1"/>
</dbReference>
<gene>
    <name evidence="2" type="ORF">J7W16_02715</name>
</gene>
<dbReference type="InterPro" id="IPR011335">
    <property type="entry name" value="Restrct_endonuc-II-like"/>
</dbReference>
<keyword evidence="3" id="KW-1185">Reference proteome</keyword>
<sequence>MAKRQEDVVKYTYEDYLTWPEEESIELMDGVPIAMTPAPSREHQRIVVELVSTFHSYLKNHPCDVYVAPFDVRLGHNPNRDDETYTVVQPDLSIICDQTKLDDRGCKGAPDLIIEVVSPSTASNDYIRKHKIYEKYGVKEYWLVHPSDQLITVFLLEDDGFGKPTYFDKGGTISVHTLPGFEFEVGSLFIDKGQ</sequence>
<dbReference type="RefSeq" id="WP_210595630.1">
    <property type="nucleotide sequence ID" value="NZ_JAGKSQ010000001.1"/>
</dbReference>
<dbReference type="InterPro" id="IPR012296">
    <property type="entry name" value="Nuclease_put_TT1808"/>
</dbReference>
<keyword evidence="2" id="KW-0540">Nuclease</keyword>
<dbReference type="AlphaFoldDB" id="A0A940WP40"/>